<dbReference type="Proteomes" id="UP001242995">
    <property type="component" value="Unassembled WGS sequence"/>
</dbReference>
<reference evidence="2 4" key="1">
    <citation type="submission" date="2023-07" db="EMBL/GenBank/DDBJ databases">
        <title>Sorghum-associated microbial communities from plants grown in Nebraska, USA.</title>
        <authorList>
            <person name="Schachtman D."/>
        </authorList>
    </citation>
    <scope>NUCLEOTIDE SEQUENCE</scope>
    <source>
        <strain evidence="2">DS1006</strain>
        <strain evidence="3 4">DS1016</strain>
    </source>
</reference>
<dbReference type="GO" id="GO:0003677">
    <property type="term" value="F:DNA binding"/>
    <property type="evidence" value="ECO:0007669"/>
    <property type="project" value="InterPro"/>
</dbReference>
<evidence type="ECO:0000259" key="1">
    <source>
        <dbReference type="Pfam" id="PF12728"/>
    </source>
</evidence>
<sequence>MTTTPERSETLEAAEEQWLSPRDICAELHIPERTFYQWRVKHLGPRAYRIGRHLRISRSDFNSWLSSHLED</sequence>
<dbReference type="EMBL" id="JAUSTF010000003">
    <property type="protein sequence ID" value="MDQ0180569.1"/>
    <property type="molecule type" value="Genomic_DNA"/>
</dbReference>
<dbReference type="InterPro" id="IPR009061">
    <property type="entry name" value="DNA-bd_dom_put_sf"/>
</dbReference>
<feature type="domain" description="Helix-turn-helix" evidence="1">
    <location>
        <begin position="18"/>
        <end position="67"/>
    </location>
</feature>
<dbReference type="AlphaFoldDB" id="A0AAW8DJY1"/>
<evidence type="ECO:0000313" key="4">
    <source>
        <dbReference type="Proteomes" id="UP001230951"/>
    </source>
</evidence>
<evidence type="ECO:0000313" key="5">
    <source>
        <dbReference type="Proteomes" id="UP001242995"/>
    </source>
</evidence>
<gene>
    <name evidence="2" type="ORF">J2S90_003316</name>
    <name evidence="3" type="ORF">J2S93_001991</name>
</gene>
<organism evidence="2 5">
    <name type="scientific">Arthrobacter bambusae</name>
    <dbReference type="NCBI Taxonomy" id="1338426"/>
    <lineage>
        <taxon>Bacteria</taxon>
        <taxon>Bacillati</taxon>
        <taxon>Actinomycetota</taxon>
        <taxon>Actinomycetes</taxon>
        <taxon>Micrococcales</taxon>
        <taxon>Micrococcaceae</taxon>
        <taxon>Arthrobacter</taxon>
    </lineage>
</organism>
<dbReference type="InterPro" id="IPR041657">
    <property type="entry name" value="HTH_17"/>
</dbReference>
<dbReference type="InterPro" id="IPR010093">
    <property type="entry name" value="SinI_DNA-bd"/>
</dbReference>
<proteinExistence type="predicted"/>
<protein>
    <submittedName>
        <fullName evidence="2">Excisionase family DNA binding protein</fullName>
    </submittedName>
</protein>
<keyword evidence="4" id="KW-1185">Reference proteome</keyword>
<dbReference type="Proteomes" id="UP001230951">
    <property type="component" value="Unassembled WGS sequence"/>
</dbReference>
<comment type="caution">
    <text evidence="2">The sequence shown here is derived from an EMBL/GenBank/DDBJ whole genome shotgun (WGS) entry which is preliminary data.</text>
</comment>
<name>A0AAW8DJY1_9MICC</name>
<dbReference type="SUPFAM" id="SSF46955">
    <property type="entry name" value="Putative DNA-binding domain"/>
    <property type="match status" value="1"/>
</dbReference>
<evidence type="ECO:0000313" key="3">
    <source>
        <dbReference type="EMBL" id="MDQ0180569.1"/>
    </source>
</evidence>
<dbReference type="NCBIfam" id="TIGR01764">
    <property type="entry name" value="excise"/>
    <property type="match status" value="1"/>
</dbReference>
<accession>A0AAW8DJY1</accession>
<dbReference type="RefSeq" id="WP_284989387.1">
    <property type="nucleotide sequence ID" value="NZ_JAUSRG010000011.1"/>
</dbReference>
<dbReference type="Pfam" id="PF12728">
    <property type="entry name" value="HTH_17"/>
    <property type="match status" value="1"/>
</dbReference>
<dbReference type="EMBL" id="JAUSRG010000011">
    <property type="protein sequence ID" value="MDP9906332.1"/>
    <property type="molecule type" value="Genomic_DNA"/>
</dbReference>
<evidence type="ECO:0000313" key="2">
    <source>
        <dbReference type="EMBL" id="MDP9906332.1"/>
    </source>
</evidence>